<dbReference type="Pfam" id="PF03161">
    <property type="entry name" value="LAGLIDADG_2"/>
    <property type="match status" value="1"/>
</dbReference>
<comment type="caution">
    <text evidence="2">The sequence shown here is derived from an EMBL/GenBank/DDBJ whole genome shotgun (WGS) entry which is preliminary data.</text>
</comment>
<dbReference type="Proteomes" id="UP000284416">
    <property type="component" value="Unassembled WGS sequence"/>
</dbReference>
<proteinExistence type="predicted"/>
<dbReference type="InterPro" id="IPR004860">
    <property type="entry name" value="LAGLIDADG_dom"/>
</dbReference>
<evidence type="ECO:0000313" key="2">
    <source>
        <dbReference type="EMBL" id="RHW30417.1"/>
    </source>
</evidence>
<evidence type="ECO:0000259" key="1">
    <source>
        <dbReference type="Pfam" id="PF03161"/>
    </source>
</evidence>
<feature type="domain" description="Homing endonuclease LAGLIDADG" evidence="1">
    <location>
        <begin position="1"/>
        <end position="60"/>
    </location>
</feature>
<sequence>MGDGCFVKGGGLYLQTQSLTVKECVFIINIFYIKFQIESSIHFQRGLPVIYITVDSIKKLYPHIQQFIIPNMKYKFHYKLTNN</sequence>
<reference evidence="2 3" key="1">
    <citation type="journal article" date="2017" name="Int. J. Syst. Evol. Microbiol.">
        <title>Bacillus notoginsengisoli sp. nov., a novel bacterium isolated from the rhizosphere of Panax notoginseng.</title>
        <authorList>
            <person name="Zhang M.Y."/>
            <person name="Cheng J."/>
            <person name="Cai Y."/>
            <person name="Zhang T.Y."/>
            <person name="Wu Y.Y."/>
            <person name="Manikprabhu D."/>
            <person name="Li W.J."/>
            <person name="Zhang Y.X."/>
        </authorList>
    </citation>
    <scope>NUCLEOTIDE SEQUENCE [LARGE SCALE GENOMIC DNA]</scope>
    <source>
        <strain evidence="2 3">JCM 30743</strain>
    </source>
</reference>
<dbReference type="InterPro" id="IPR027434">
    <property type="entry name" value="Homing_endonucl"/>
</dbReference>
<evidence type="ECO:0000313" key="3">
    <source>
        <dbReference type="Proteomes" id="UP000284416"/>
    </source>
</evidence>
<protein>
    <recommendedName>
        <fullName evidence="1">Homing endonuclease LAGLIDADG domain-containing protein</fullName>
    </recommendedName>
</protein>
<keyword evidence="3" id="KW-1185">Reference proteome</keyword>
<dbReference type="AlphaFoldDB" id="A0A417YCS7"/>
<dbReference type="GO" id="GO:0004519">
    <property type="term" value="F:endonuclease activity"/>
    <property type="evidence" value="ECO:0007669"/>
    <property type="project" value="InterPro"/>
</dbReference>
<dbReference type="Gene3D" id="3.10.28.10">
    <property type="entry name" value="Homing endonucleases"/>
    <property type="match status" value="1"/>
</dbReference>
<accession>A0A417YCS7</accession>
<dbReference type="SUPFAM" id="SSF55608">
    <property type="entry name" value="Homing endonucleases"/>
    <property type="match status" value="1"/>
</dbReference>
<name>A0A417YCS7_9BACI</name>
<organism evidence="2 3">
    <name type="scientific">Neobacillus notoginsengisoli</name>
    <dbReference type="NCBI Taxonomy" id="1578198"/>
    <lineage>
        <taxon>Bacteria</taxon>
        <taxon>Bacillati</taxon>
        <taxon>Bacillota</taxon>
        <taxon>Bacilli</taxon>
        <taxon>Bacillales</taxon>
        <taxon>Bacillaceae</taxon>
        <taxon>Neobacillus</taxon>
    </lineage>
</organism>
<dbReference type="EMBL" id="QWEG01000035">
    <property type="protein sequence ID" value="RHW30417.1"/>
    <property type="molecule type" value="Genomic_DNA"/>
</dbReference>
<gene>
    <name evidence="2" type="ORF">D1B31_23710</name>
</gene>